<name>W4GPQ1_APHAT</name>
<protein>
    <submittedName>
        <fullName evidence="1">Uncharacterized protein</fullName>
    </submittedName>
</protein>
<dbReference type="GeneID" id="20807304"/>
<dbReference type="VEuPathDB" id="FungiDB:H257_05308"/>
<gene>
    <name evidence="1" type="ORF">H257_05308</name>
</gene>
<proteinExistence type="predicted"/>
<dbReference type="AlphaFoldDB" id="W4GPQ1"/>
<accession>W4GPQ1</accession>
<organism evidence="1">
    <name type="scientific">Aphanomyces astaci</name>
    <name type="common">Crayfish plague agent</name>
    <dbReference type="NCBI Taxonomy" id="112090"/>
    <lineage>
        <taxon>Eukaryota</taxon>
        <taxon>Sar</taxon>
        <taxon>Stramenopiles</taxon>
        <taxon>Oomycota</taxon>
        <taxon>Saprolegniomycetes</taxon>
        <taxon>Saprolegniales</taxon>
        <taxon>Verrucalvaceae</taxon>
        <taxon>Aphanomyces</taxon>
    </lineage>
</organism>
<evidence type="ECO:0000313" key="1">
    <source>
        <dbReference type="EMBL" id="ETV81705.1"/>
    </source>
</evidence>
<reference evidence="1" key="1">
    <citation type="submission" date="2013-12" db="EMBL/GenBank/DDBJ databases">
        <title>The Genome Sequence of Aphanomyces astaci APO3.</title>
        <authorList>
            <consortium name="The Broad Institute Genomics Platform"/>
            <person name="Russ C."/>
            <person name="Tyler B."/>
            <person name="van West P."/>
            <person name="Dieguez-Uribeondo J."/>
            <person name="Young S.K."/>
            <person name="Zeng Q."/>
            <person name="Gargeya S."/>
            <person name="Fitzgerald M."/>
            <person name="Abouelleil A."/>
            <person name="Alvarado L."/>
            <person name="Chapman S.B."/>
            <person name="Gainer-Dewar J."/>
            <person name="Goldberg J."/>
            <person name="Griggs A."/>
            <person name="Gujja S."/>
            <person name="Hansen M."/>
            <person name="Howarth C."/>
            <person name="Imamovic A."/>
            <person name="Ireland A."/>
            <person name="Larimer J."/>
            <person name="McCowan C."/>
            <person name="Murphy C."/>
            <person name="Pearson M."/>
            <person name="Poon T.W."/>
            <person name="Priest M."/>
            <person name="Roberts A."/>
            <person name="Saif S."/>
            <person name="Shea T."/>
            <person name="Sykes S."/>
            <person name="Wortman J."/>
            <person name="Nusbaum C."/>
            <person name="Birren B."/>
        </authorList>
    </citation>
    <scope>NUCLEOTIDE SEQUENCE [LARGE SCALE GENOMIC DNA]</scope>
    <source>
        <strain evidence="1">APO3</strain>
    </source>
</reference>
<sequence>MMAWTYASMRARPCCRSCFFVYGNDGQPTPTAAAWDSSASLNLATWSRSRMMSKLRPAFSNSSSNTVTENSNLSSMGKNRLTVTVNGPGGVSSWLLDSIECSEDDENEWTVRVLMDSTSGKVGSVLLLLLSPSWLVAASGGLSSTAGCSSNVSSVLTEDAT</sequence>
<dbReference type="EMBL" id="KI913123">
    <property type="protein sequence ID" value="ETV81705.1"/>
    <property type="molecule type" value="Genomic_DNA"/>
</dbReference>
<dbReference type="RefSeq" id="XP_009828442.1">
    <property type="nucleotide sequence ID" value="XM_009830140.1"/>
</dbReference>